<protein>
    <submittedName>
        <fullName evidence="1">Meiosis-specific serine threonine kinase mek1</fullName>
    </submittedName>
</protein>
<keyword evidence="1" id="KW-0418">Kinase</keyword>
<reference evidence="1 2" key="1">
    <citation type="submission" date="2020-05" db="EMBL/GenBank/DDBJ databases">
        <title>Identification and distribution of gene clusters putatively required for synthesis of sphingolipid metabolism inhibitors in phylogenetically diverse species of the filamentous fungus Fusarium.</title>
        <authorList>
            <person name="Kim H.-S."/>
            <person name="Busman M."/>
            <person name="Brown D.W."/>
            <person name="Divon H."/>
            <person name="Uhlig S."/>
            <person name="Proctor R.H."/>
        </authorList>
    </citation>
    <scope>NUCLEOTIDE SEQUENCE [LARGE SCALE GENOMIC DNA]</scope>
    <source>
        <strain evidence="1 2">NRRL 25196</strain>
    </source>
</reference>
<dbReference type="Proteomes" id="UP000574317">
    <property type="component" value="Unassembled WGS sequence"/>
</dbReference>
<sequence length="151" mass="16662">MDAESSNSVASMTRDSLLSFDILISTLKDASDLHKQCLTQKALSNQRDRLKVWASNIGALQSGNAALDARLRGFLVMKLAITHCFEQLGQLISSNMEILQGQRLSVEQTLAKYQELWDSASDDSSDNENKTPQKTELGQNLVEMASIISDL</sequence>
<evidence type="ECO:0000313" key="1">
    <source>
        <dbReference type="EMBL" id="KAF5568280.1"/>
    </source>
</evidence>
<accession>A0A8H5K9Y7</accession>
<comment type="caution">
    <text evidence="1">The sequence shown here is derived from an EMBL/GenBank/DDBJ whole genome shotgun (WGS) entry which is preliminary data.</text>
</comment>
<dbReference type="EMBL" id="JAAOAO010000010">
    <property type="protein sequence ID" value="KAF5568280.1"/>
    <property type="molecule type" value="Genomic_DNA"/>
</dbReference>
<proteinExistence type="predicted"/>
<gene>
    <name evidence="1" type="ORF">FNAPI_271</name>
</gene>
<evidence type="ECO:0000313" key="2">
    <source>
        <dbReference type="Proteomes" id="UP000574317"/>
    </source>
</evidence>
<dbReference type="GO" id="GO:0016301">
    <property type="term" value="F:kinase activity"/>
    <property type="evidence" value="ECO:0007669"/>
    <property type="project" value="UniProtKB-KW"/>
</dbReference>
<keyword evidence="1" id="KW-0808">Transferase</keyword>
<keyword evidence="2" id="KW-1185">Reference proteome</keyword>
<organism evidence="1 2">
    <name type="scientific">Fusarium napiforme</name>
    <dbReference type="NCBI Taxonomy" id="42672"/>
    <lineage>
        <taxon>Eukaryota</taxon>
        <taxon>Fungi</taxon>
        <taxon>Dikarya</taxon>
        <taxon>Ascomycota</taxon>
        <taxon>Pezizomycotina</taxon>
        <taxon>Sordariomycetes</taxon>
        <taxon>Hypocreomycetidae</taxon>
        <taxon>Hypocreales</taxon>
        <taxon>Nectriaceae</taxon>
        <taxon>Fusarium</taxon>
        <taxon>Fusarium fujikuroi species complex</taxon>
    </lineage>
</organism>
<dbReference type="AlphaFoldDB" id="A0A8H5K9Y7"/>
<name>A0A8H5K9Y7_9HYPO</name>